<dbReference type="EMBL" id="JPRK01000023">
    <property type="protein sequence ID" value="KIO50769.1"/>
    <property type="molecule type" value="Genomic_DNA"/>
</dbReference>
<reference evidence="2 4" key="2">
    <citation type="submission" date="2016-11" db="EMBL/GenBank/DDBJ databases">
        <title>Whole genomes of Flavobacteriaceae.</title>
        <authorList>
            <person name="Stine C."/>
            <person name="Li C."/>
            <person name="Tadesse D."/>
        </authorList>
    </citation>
    <scope>NUCLEOTIDE SEQUENCE [LARGE SCALE GENOMIC DNA]</scope>
    <source>
        <strain evidence="2 4">ATCC 51468</strain>
    </source>
</reference>
<evidence type="ECO:0000313" key="2">
    <source>
        <dbReference type="EMBL" id="OXA90188.1"/>
    </source>
</evidence>
<gene>
    <name evidence="2" type="ORF">B0A73_03950</name>
    <name evidence="1" type="ORF">IW18_20820</name>
</gene>
<dbReference type="OrthoDB" id="1191211at2"/>
<dbReference type="Proteomes" id="UP000198302">
    <property type="component" value="Unassembled WGS sequence"/>
</dbReference>
<organism evidence="1 3">
    <name type="scientific">Flavobacterium hibernum</name>
    <dbReference type="NCBI Taxonomy" id="37752"/>
    <lineage>
        <taxon>Bacteria</taxon>
        <taxon>Pseudomonadati</taxon>
        <taxon>Bacteroidota</taxon>
        <taxon>Flavobacteriia</taxon>
        <taxon>Flavobacteriales</taxon>
        <taxon>Flavobacteriaceae</taxon>
        <taxon>Flavobacterium</taxon>
    </lineage>
</organism>
<evidence type="ECO:0000313" key="3">
    <source>
        <dbReference type="Proteomes" id="UP000032061"/>
    </source>
</evidence>
<dbReference type="Proteomes" id="UP000032061">
    <property type="component" value="Unassembled WGS sequence"/>
</dbReference>
<sequence length="140" mass="16672">MKKTILLLLTFIFCISCERKTEFIQSNVYPSLFLLKDPPKDDSLIKKEIILFLIKNPSKIKKREYYIDFYKYTSNTKYFLENEEYDGFGAQVLSMYNKDLIASFSLSHCKTDSTKWVGKLRLYNEWGDHFKPDTIIYKCN</sequence>
<evidence type="ECO:0000313" key="4">
    <source>
        <dbReference type="Proteomes" id="UP000198302"/>
    </source>
</evidence>
<comment type="caution">
    <text evidence="1">The sequence shown here is derived from an EMBL/GenBank/DDBJ whole genome shotgun (WGS) entry which is preliminary data.</text>
</comment>
<dbReference type="RefSeq" id="WP_041520128.1">
    <property type="nucleotide sequence ID" value="NZ_JPRK01000023.1"/>
</dbReference>
<name>A0A0D0EDK6_9FLAO</name>
<dbReference type="EMBL" id="MUGX01000007">
    <property type="protein sequence ID" value="OXA90188.1"/>
    <property type="molecule type" value="Genomic_DNA"/>
</dbReference>
<proteinExistence type="predicted"/>
<evidence type="ECO:0000313" key="1">
    <source>
        <dbReference type="EMBL" id="KIO50769.1"/>
    </source>
</evidence>
<protein>
    <submittedName>
        <fullName evidence="1">Uncharacterized protein</fullName>
    </submittedName>
</protein>
<dbReference type="AlphaFoldDB" id="A0A0D0EDK6"/>
<accession>A0A0D0EDK6</accession>
<keyword evidence="4" id="KW-1185">Reference proteome</keyword>
<reference evidence="1 3" key="1">
    <citation type="submission" date="2015-01" db="EMBL/GenBank/DDBJ databases">
        <title>Genome of Flavobacterium hibernum DSM 12611.</title>
        <authorList>
            <person name="Stropko S.J."/>
            <person name="Pipes S.E."/>
            <person name="Newman J.D."/>
        </authorList>
    </citation>
    <scope>NUCLEOTIDE SEQUENCE [LARGE SCALE GENOMIC DNA]</scope>
    <source>
        <strain evidence="1 3">DSM 12611</strain>
    </source>
</reference>